<evidence type="ECO:0000313" key="2">
    <source>
        <dbReference type="Proteomes" id="UP000634919"/>
    </source>
</evidence>
<dbReference type="EMBL" id="JACSQK010000011">
    <property type="protein sequence ID" value="MBD7962315.1"/>
    <property type="molecule type" value="Genomic_DNA"/>
</dbReference>
<comment type="caution">
    <text evidence="1">The sequence shown here is derived from an EMBL/GenBank/DDBJ whole genome shotgun (WGS) entry which is preliminary data.</text>
</comment>
<name>A0ABR8SFS5_9BURK</name>
<protein>
    <submittedName>
        <fullName evidence="1">Uncharacterized protein</fullName>
    </submittedName>
</protein>
<evidence type="ECO:0000313" key="1">
    <source>
        <dbReference type="EMBL" id="MBD7962315.1"/>
    </source>
</evidence>
<organism evidence="1 2">
    <name type="scientific">Comamonas avium</name>
    <dbReference type="NCBI Taxonomy" id="2762231"/>
    <lineage>
        <taxon>Bacteria</taxon>
        <taxon>Pseudomonadati</taxon>
        <taxon>Pseudomonadota</taxon>
        <taxon>Betaproteobacteria</taxon>
        <taxon>Burkholderiales</taxon>
        <taxon>Comamonadaceae</taxon>
        <taxon>Comamonas</taxon>
    </lineage>
</organism>
<accession>A0ABR8SFS5</accession>
<proteinExistence type="predicted"/>
<keyword evidence="2" id="KW-1185">Reference proteome</keyword>
<dbReference type="Proteomes" id="UP000634919">
    <property type="component" value="Unassembled WGS sequence"/>
</dbReference>
<reference evidence="1 2" key="1">
    <citation type="submission" date="2020-08" db="EMBL/GenBank/DDBJ databases">
        <title>A Genomic Blueprint of the Chicken Gut Microbiome.</title>
        <authorList>
            <person name="Gilroy R."/>
            <person name="Ravi A."/>
            <person name="Getino M."/>
            <person name="Pursley I."/>
            <person name="Horton D.L."/>
            <person name="Alikhan N.-F."/>
            <person name="Baker D."/>
            <person name="Gharbi K."/>
            <person name="Hall N."/>
            <person name="Watson M."/>
            <person name="Adriaenssens E.M."/>
            <person name="Foster-Nyarko E."/>
            <person name="Jarju S."/>
            <person name="Secka A."/>
            <person name="Antonio M."/>
            <person name="Oren A."/>
            <person name="Chaudhuri R."/>
            <person name="La Ragione R.M."/>
            <person name="Hildebrand F."/>
            <person name="Pallen M.J."/>
        </authorList>
    </citation>
    <scope>NUCLEOTIDE SEQUENCE [LARGE SCALE GENOMIC DNA]</scope>
    <source>
        <strain evidence="1 2">Sa2CVA6</strain>
    </source>
</reference>
<gene>
    <name evidence="1" type="ORF">H9646_17745</name>
</gene>
<dbReference type="RefSeq" id="WP_191724724.1">
    <property type="nucleotide sequence ID" value="NZ_JACSQK010000011.1"/>
</dbReference>
<sequence>MSDNTAQRAPAYFFYLAQGHCHSTAGEAARMLLHCYSGHRFRFNATD</sequence>